<name>A0A840QEI4_9PSEU</name>
<dbReference type="PANTHER" id="PTHR48079:SF6">
    <property type="entry name" value="NAD(P)-BINDING DOMAIN-CONTAINING PROTEIN-RELATED"/>
    <property type="match status" value="1"/>
</dbReference>
<accession>A0A840QEI4</accession>
<dbReference type="InterPro" id="IPR036291">
    <property type="entry name" value="NAD(P)-bd_dom_sf"/>
</dbReference>
<dbReference type="PANTHER" id="PTHR48079">
    <property type="entry name" value="PROTEIN YEEZ"/>
    <property type="match status" value="1"/>
</dbReference>
<organism evidence="2 3">
    <name type="scientific">Saccharopolyspora phatthalungensis</name>
    <dbReference type="NCBI Taxonomy" id="664693"/>
    <lineage>
        <taxon>Bacteria</taxon>
        <taxon>Bacillati</taxon>
        <taxon>Actinomycetota</taxon>
        <taxon>Actinomycetes</taxon>
        <taxon>Pseudonocardiales</taxon>
        <taxon>Pseudonocardiaceae</taxon>
        <taxon>Saccharopolyspora</taxon>
    </lineage>
</organism>
<dbReference type="Pfam" id="PF01370">
    <property type="entry name" value="Epimerase"/>
    <property type="match status" value="1"/>
</dbReference>
<dbReference type="InterPro" id="IPR051783">
    <property type="entry name" value="NAD(P)-dependent_oxidoreduct"/>
</dbReference>
<feature type="domain" description="NAD-dependent epimerase/dehydratase" evidence="1">
    <location>
        <begin position="13"/>
        <end position="219"/>
    </location>
</feature>
<evidence type="ECO:0000313" key="3">
    <source>
        <dbReference type="Proteomes" id="UP000584374"/>
    </source>
</evidence>
<dbReference type="Proteomes" id="UP000584374">
    <property type="component" value="Unassembled WGS sequence"/>
</dbReference>
<dbReference type="EMBL" id="JACHIW010000001">
    <property type="protein sequence ID" value="MBB5156895.1"/>
    <property type="molecule type" value="Genomic_DNA"/>
</dbReference>
<comment type="caution">
    <text evidence="2">The sequence shown here is derived from an EMBL/GenBank/DDBJ whole genome shotgun (WGS) entry which is preliminary data.</text>
</comment>
<dbReference type="SUPFAM" id="SSF51735">
    <property type="entry name" value="NAD(P)-binding Rossmann-fold domains"/>
    <property type="match status" value="1"/>
</dbReference>
<protein>
    <submittedName>
        <fullName evidence="2">Nucleoside-diphosphate-sugar epimerase</fullName>
    </submittedName>
</protein>
<dbReference type="GO" id="GO:0004029">
    <property type="term" value="F:aldehyde dehydrogenase (NAD+) activity"/>
    <property type="evidence" value="ECO:0007669"/>
    <property type="project" value="TreeGrafter"/>
</dbReference>
<keyword evidence="3" id="KW-1185">Reference proteome</keyword>
<proteinExistence type="predicted"/>
<evidence type="ECO:0000259" key="1">
    <source>
        <dbReference type="Pfam" id="PF01370"/>
    </source>
</evidence>
<evidence type="ECO:0000313" key="2">
    <source>
        <dbReference type="EMBL" id="MBB5156895.1"/>
    </source>
</evidence>
<gene>
    <name evidence="2" type="ORF">BJ970_004429</name>
</gene>
<reference evidence="2 3" key="1">
    <citation type="submission" date="2020-08" db="EMBL/GenBank/DDBJ databases">
        <title>Sequencing the genomes of 1000 actinobacteria strains.</title>
        <authorList>
            <person name="Klenk H.-P."/>
        </authorList>
    </citation>
    <scope>NUCLEOTIDE SEQUENCE [LARGE SCALE GENOMIC DNA]</scope>
    <source>
        <strain evidence="2 3">DSM 45584</strain>
    </source>
</reference>
<dbReference type="AlphaFoldDB" id="A0A840QEI4"/>
<dbReference type="InterPro" id="IPR001509">
    <property type="entry name" value="Epimerase_deHydtase"/>
</dbReference>
<dbReference type="Gene3D" id="3.40.50.720">
    <property type="entry name" value="NAD(P)-binding Rossmann-like Domain"/>
    <property type="match status" value="1"/>
</dbReference>
<dbReference type="GO" id="GO:0005737">
    <property type="term" value="C:cytoplasm"/>
    <property type="evidence" value="ECO:0007669"/>
    <property type="project" value="TreeGrafter"/>
</dbReference>
<sequence length="333" mass="36556">MVDALDTDPAIATIISLSRREPPVTSTKVRWERTDITEDDLAARFASADVVIHLAWLFQPTHDPTTTWRNNVLGSIRVFEAVAAAGVPSLVYASSVAAYSPGPKTQPIDEKWPTHGWPTAAYSREKAYLERYLDSFEGQHPNIRLLRMRTAFCFKPESASQQRRLFMGPLLMNRLVRPDLLPALPTPEGLRFQAVHSKDAGEAYRLATQSSSTGAFNIAADPLIDSKVLGDLFGKQTVGIPPRLARTALSAAWNLHLVPASPGLFDTLLRLPIMDTSRIRGELGWTPQRSSTDAVNDFLHGLHEAAGGNSPPLQPHIPGGRLHELRTGVGQRP</sequence>